<dbReference type="OrthoDB" id="3904217at2759"/>
<dbReference type="RefSeq" id="XP_016215407.1">
    <property type="nucleotide sequence ID" value="XM_016356614.1"/>
</dbReference>
<dbReference type="InterPro" id="IPR024311">
    <property type="entry name" value="Lipocalin-like"/>
</dbReference>
<dbReference type="EMBL" id="KN847537">
    <property type="protein sequence ID" value="KIW05538.1"/>
    <property type="molecule type" value="Genomic_DNA"/>
</dbReference>
<protein>
    <recommendedName>
        <fullName evidence="1">Lipocalin-like domain-containing protein</fullName>
    </recommendedName>
</protein>
<dbReference type="Proteomes" id="UP000053259">
    <property type="component" value="Unassembled WGS sequence"/>
</dbReference>
<organism evidence="2 3">
    <name type="scientific">Verruconis gallopava</name>
    <dbReference type="NCBI Taxonomy" id="253628"/>
    <lineage>
        <taxon>Eukaryota</taxon>
        <taxon>Fungi</taxon>
        <taxon>Dikarya</taxon>
        <taxon>Ascomycota</taxon>
        <taxon>Pezizomycotina</taxon>
        <taxon>Dothideomycetes</taxon>
        <taxon>Pleosporomycetidae</taxon>
        <taxon>Venturiales</taxon>
        <taxon>Sympoventuriaceae</taxon>
        <taxon>Verruconis</taxon>
    </lineage>
</organism>
<evidence type="ECO:0000313" key="3">
    <source>
        <dbReference type="Proteomes" id="UP000053259"/>
    </source>
</evidence>
<dbReference type="AlphaFoldDB" id="A0A0D2AF10"/>
<reference evidence="2 3" key="1">
    <citation type="submission" date="2015-01" db="EMBL/GenBank/DDBJ databases">
        <title>The Genome Sequence of Ochroconis gallopava CBS43764.</title>
        <authorList>
            <consortium name="The Broad Institute Genomics Platform"/>
            <person name="Cuomo C."/>
            <person name="de Hoog S."/>
            <person name="Gorbushina A."/>
            <person name="Stielow B."/>
            <person name="Teixiera M."/>
            <person name="Abouelleil A."/>
            <person name="Chapman S.B."/>
            <person name="Priest M."/>
            <person name="Young S.K."/>
            <person name="Wortman J."/>
            <person name="Nusbaum C."/>
            <person name="Birren B."/>
        </authorList>
    </citation>
    <scope>NUCLEOTIDE SEQUENCE [LARGE SCALE GENOMIC DNA]</scope>
    <source>
        <strain evidence="2 3">CBS 43764</strain>
    </source>
</reference>
<name>A0A0D2AF10_9PEZI</name>
<dbReference type="GeneID" id="27311391"/>
<evidence type="ECO:0000313" key="2">
    <source>
        <dbReference type="EMBL" id="KIW05538.1"/>
    </source>
</evidence>
<dbReference type="Pfam" id="PF13924">
    <property type="entry name" value="Lipocalin_5"/>
    <property type="match status" value="1"/>
</dbReference>
<gene>
    <name evidence="2" type="ORF">PV09_03418</name>
</gene>
<keyword evidence="3" id="KW-1185">Reference proteome</keyword>
<feature type="domain" description="Lipocalin-like" evidence="1">
    <location>
        <begin position="21"/>
        <end position="161"/>
    </location>
</feature>
<dbReference type="VEuPathDB" id="FungiDB:PV09_03418"/>
<dbReference type="InParanoid" id="A0A0D2AF10"/>
<dbReference type="HOGENOM" id="CLU_109259_2_1_1"/>
<proteinExistence type="predicted"/>
<evidence type="ECO:0000259" key="1">
    <source>
        <dbReference type="Pfam" id="PF13924"/>
    </source>
</evidence>
<sequence>MSSSASTNHPTCADELRASLVGGWKLESYVYVALPPSTTGPFHPMTKKVQGILLYTPDGYMSAQMQIPGQPKFEVGKASEAQWAECARRYFGYSGPYHIREENGTVTLRHEFRISYRPDLSGDVQIRSWRFEEGGNVLILGSEEPTMVRGELRTPQLRWRKLENNAKQDESRASA</sequence>
<accession>A0A0D2AF10</accession>